<proteinExistence type="predicted"/>
<dbReference type="Proteomes" id="UP000324222">
    <property type="component" value="Unassembled WGS sequence"/>
</dbReference>
<keyword evidence="2" id="KW-1185">Reference proteome</keyword>
<sequence>MKLGVLRRLRQFFSPIQLLTLYKGLLRLCMEYSSHVWGDSTHAVLLDRVESKVFRLINSPPPTDCLQPLSQRRNIASFSIFYRYFHANCYTELANCKPPLLLRPCCTRLSFSFHPYSVQLPNARVNQYFQSFITFAGKLWNSLPASVFPSS</sequence>
<organism evidence="1 2">
    <name type="scientific">Portunus trituberculatus</name>
    <name type="common">Swimming crab</name>
    <name type="synonym">Neptunus trituberculatus</name>
    <dbReference type="NCBI Taxonomy" id="210409"/>
    <lineage>
        <taxon>Eukaryota</taxon>
        <taxon>Metazoa</taxon>
        <taxon>Ecdysozoa</taxon>
        <taxon>Arthropoda</taxon>
        <taxon>Crustacea</taxon>
        <taxon>Multicrustacea</taxon>
        <taxon>Malacostraca</taxon>
        <taxon>Eumalacostraca</taxon>
        <taxon>Eucarida</taxon>
        <taxon>Decapoda</taxon>
        <taxon>Pleocyemata</taxon>
        <taxon>Brachyura</taxon>
        <taxon>Eubrachyura</taxon>
        <taxon>Portunoidea</taxon>
        <taxon>Portunidae</taxon>
        <taxon>Portuninae</taxon>
        <taxon>Portunus</taxon>
    </lineage>
</organism>
<reference evidence="1 2" key="1">
    <citation type="submission" date="2019-05" db="EMBL/GenBank/DDBJ databases">
        <title>Another draft genome of Portunus trituberculatus and its Hox gene families provides insights of decapod evolution.</title>
        <authorList>
            <person name="Jeong J.-H."/>
            <person name="Song I."/>
            <person name="Kim S."/>
            <person name="Choi T."/>
            <person name="Kim D."/>
            <person name="Ryu S."/>
            <person name="Kim W."/>
        </authorList>
    </citation>
    <scope>NUCLEOTIDE SEQUENCE [LARGE SCALE GENOMIC DNA]</scope>
    <source>
        <tissue evidence="1">Muscle</tissue>
    </source>
</reference>
<comment type="caution">
    <text evidence="1">The sequence shown here is derived from an EMBL/GenBank/DDBJ whole genome shotgun (WGS) entry which is preliminary data.</text>
</comment>
<gene>
    <name evidence="1" type="ORF">E2C01_038023</name>
</gene>
<dbReference type="EMBL" id="VSRR010006239">
    <property type="protein sequence ID" value="MPC44350.1"/>
    <property type="molecule type" value="Genomic_DNA"/>
</dbReference>
<accession>A0A5B7F9Q2</accession>
<evidence type="ECO:0008006" key="3">
    <source>
        <dbReference type="Google" id="ProtNLM"/>
    </source>
</evidence>
<evidence type="ECO:0000313" key="2">
    <source>
        <dbReference type="Proteomes" id="UP000324222"/>
    </source>
</evidence>
<protein>
    <recommendedName>
        <fullName evidence="3">RNA-directed DNA polymerase from mobile element jockey</fullName>
    </recommendedName>
</protein>
<dbReference type="AlphaFoldDB" id="A0A5B7F9Q2"/>
<name>A0A5B7F9Q2_PORTR</name>
<evidence type="ECO:0000313" key="1">
    <source>
        <dbReference type="EMBL" id="MPC44350.1"/>
    </source>
</evidence>